<evidence type="ECO:0000256" key="1">
    <source>
        <dbReference type="SAM" id="MobiDB-lite"/>
    </source>
</evidence>
<evidence type="ECO:0000313" key="3">
    <source>
        <dbReference type="Proteomes" id="UP001153148"/>
    </source>
</evidence>
<accession>A0ABN7NUM9</accession>
<protein>
    <submittedName>
        <fullName evidence="2">Uncharacterized protein</fullName>
    </submittedName>
</protein>
<organism evidence="2 3">
    <name type="scientific">Timema podura</name>
    <name type="common">Walking stick</name>
    <dbReference type="NCBI Taxonomy" id="61482"/>
    <lineage>
        <taxon>Eukaryota</taxon>
        <taxon>Metazoa</taxon>
        <taxon>Ecdysozoa</taxon>
        <taxon>Arthropoda</taxon>
        <taxon>Hexapoda</taxon>
        <taxon>Insecta</taxon>
        <taxon>Pterygota</taxon>
        <taxon>Neoptera</taxon>
        <taxon>Polyneoptera</taxon>
        <taxon>Phasmatodea</taxon>
        <taxon>Timematodea</taxon>
        <taxon>Timematoidea</taxon>
        <taxon>Timematidae</taxon>
        <taxon>Timema</taxon>
    </lineage>
</organism>
<comment type="caution">
    <text evidence="2">The sequence shown here is derived from an EMBL/GenBank/DDBJ whole genome shotgun (WGS) entry which is preliminary data.</text>
</comment>
<dbReference type="EMBL" id="CAJPIN010007106">
    <property type="protein sequence ID" value="CAG2058347.1"/>
    <property type="molecule type" value="Genomic_DNA"/>
</dbReference>
<proteinExistence type="predicted"/>
<feature type="region of interest" description="Disordered" evidence="1">
    <location>
        <begin position="272"/>
        <end position="314"/>
    </location>
</feature>
<name>A0ABN7NUM9_TIMPD</name>
<feature type="compositionally biased region" description="Low complexity" evidence="1">
    <location>
        <begin position="281"/>
        <end position="290"/>
    </location>
</feature>
<sequence>MEDIHVSHYSFSAKTLKYFFSTECVQSASPTPNVWEKRPKFQKSLSYTDWWVNTSFQFVKAQRRLPIGTRDGVVQEHGCVLYPQSLESASSTKPLDIEPNQNNIHKENLCHKSNAHGDCPLSENGSILMPDSPIQVTYLIEVPDKFLVDKTLRKTNNQSKLLNSDCLGSHLSRAKLNYSNTEQPPFESTSSSSGKESVLTIYPDKLGSDFSEPGDNISDSSTLINFENVASYCLRAPKYSNKHKDGSSTSFGSFDDGNIFVKDTQTDGIAKTIFKGSGGHETSTSINISESSRKKEPFSFKRSNDSSVSSSSKKQKLTEEIAQVLSALSEGSITASSSLDLNTPDLKIAHIDTKKMPVTLSPADPECWLNFIVPPSYHPDI</sequence>
<dbReference type="Proteomes" id="UP001153148">
    <property type="component" value="Unassembled WGS sequence"/>
</dbReference>
<reference evidence="2" key="1">
    <citation type="submission" date="2021-03" db="EMBL/GenBank/DDBJ databases">
        <authorList>
            <person name="Tran Van P."/>
        </authorList>
    </citation>
    <scope>NUCLEOTIDE SEQUENCE</scope>
</reference>
<gene>
    <name evidence="2" type="ORF">TPAB3V08_LOCUS5319</name>
</gene>
<keyword evidence="3" id="KW-1185">Reference proteome</keyword>
<feature type="compositionally biased region" description="Basic and acidic residues" evidence="1">
    <location>
        <begin position="291"/>
        <end position="304"/>
    </location>
</feature>
<evidence type="ECO:0000313" key="2">
    <source>
        <dbReference type="EMBL" id="CAG2058347.1"/>
    </source>
</evidence>